<dbReference type="PANTHER" id="PTHR10806:SF6">
    <property type="entry name" value="SIGNAL PEPTIDASE COMPLEX CATALYTIC SUBUNIT SEC11"/>
    <property type="match status" value="1"/>
</dbReference>
<dbReference type="EMBL" id="GG745578">
    <property type="protein sequence ID" value="EFD92544.1"/>
    <property type="molecule type" value="Genomic_DNA"/>
</dbReference>
<sequence length="190" mass="21676">MKKDSKKPFVVKLFKGESAYSILLYIIIFYFVFVYVAIPSVYAFTPVRDISAVVSGSMVHQEPQINSTYYGWLKSHGFNMTAVSKWPFSNGINIGSIAVADKVLPSQIKVGDVIIYHINYDGLDENIIHRVINETEINGSYYYTTKGDANPFSLPFEYNIPYNHVVGEVEYTIPYLGYPKYLLYSLSKYI</sequence>
<dbReference type="GO" id="GO:0016020">
    <property type="term" value="C:membrane"/>
    <property type="evidence" value="ECO:0007669"/>
    <property type="project" value="InterPro"/>
</dbReference>
<dbReference type="InterPro" id="IPR001733">
    <property type="entry name" value="Peptidase_S26B"/>
</dbReference>
<evidence type="ECO:0000313" key="3">
    <source>
        <dbReference type="Proteomes" id="UP000009376"/>
    </source>
</evidence>
<evidence type="ECO:0000256" key="1">
    <source>
        <dbReference type="SAM" id="Phobius"/>
    </source>
</evidence>
<dbReference type="GO" id="GO:0004252">
    <property type="term" value="F:serine-type endopeptidase activity"/>
    <property type="evidence" value="ECO:0007669"/>
    <property type="project" value="InterPro"/>
</dbReference>
<dbReference type="PANTHER" id="PTHR10806">
    <property type="entry name" value="SIGNAL PEPTIDASE COMPLEX CATALYTIC SUBUNIT SEC11"/>
    <property type="match status" value="1"/>
</dbReference>
<dbReference type="GO" id="GO:0006465">
    <property type="term" value="P:signal peptide processing"/>
    <property type="evidence" value="ECO:0007669"/>
    <property type="project" value="InterPro"/>
</dbReference>
<dbReference type="NCBIfam" id="TIGR02228">
    <property type="entry name" value="sigpep_I_arch"/>
    <property type="match status" value="1"/>
</dbReference>
<protein>
    <recommendedName>
        <fullName evidence="4">Peptidase S26B, signal peptidase</fullName>
    </recommendedName>
</protein>
<dbReference type="CDD" id="cd06530">
    <property type="entry name" value="S26_SPase_I"/>
    <property type="match status" value="1"/>
</dbReference>
<reference evidence="2 3" key="1">
    <citation type="journal article" date="2010" name="Proc. Natl. Acad. Sci. U.S.A.">
        <title>Enigmatic, ultrasmall, uncultivated Archaea.</title>
        <authorList>
            <person name="Baker B.J."/>
            <person name="Comolli L.R."/>
            <person name="Dick G.J."/>
            <person name="Hauser L.J."/>
            <person name="Hyatt D."/>
            <person name="Dill B.D."/>
            <person name="Land M.L."/>
            <person name="Verberkmoes N.C."/>
            <person name="Hettich R.L."/>
            <person name="Banfield J.F."/>
        </authorList>
    </citation>
    <scope>NUCLEOTIDE SEQUENCE [LARGE SCALE GENOMIC DNA]</scope>
</reference>
<organism evidence="2 3">
    <name type="scientific">Candidatus Parvarchaeum acidophilus ARMAN-5</name>
    <dbReference type="NCBI Taxonomy" id="662762"/>
    <lineage>
        <taxon>Archaea</taxon>
        <taxon>Candidatus Parvarchaeota</taxon>
        <taxon>Candidatus Parvarchaeum</taxon>
    </lineage>
</organism>
<dbReference type="AlphaFoldDB" id="D6GW64"/>
<gene>
    <name evidence="2" type="ORF">BJBARM5_0740</name>
</gene>
<feature type="transmembrane region" description="Helical" evidence="1">
    <location>
        <begin position="20"/>
        <end position="38"/>
    </location>
</feature>
<proteinExistence type="predicted"/>
<accession>D6GW64</accession>
<evidence type="ECO:0008006" key="4">
    <source>
        <dbReference type="Google" id="ProtNLM"/>
    </source>
</evidence>
<dbReference type="InterPro" id="IPR019533">
    <property type="entry name" value="Peptidase_S26"/>
</dbReference>
<keyword evidence="1" id="KW-1133">Transmembrane helix</keyword>
<keyword evidence="1" id="KW-0812">Transmembrane</keyword>
<keyword evidence="1" id="KW-0472">Membrane</keyword>
<evidence type="ECO:0000313" key="2">
    <source>
        <dbReference type="EMBL" id="EFD92544.1"/>
    </source>
</evidence>
<dbReference type="Proteomes" id="UP000009376">
    <property type="component" value="Unassembled WGS sequence"/>
</dbReference>
<name>D6GW64_PARA5</name>